<organism evidence="2 3">
    <name type="scientific">Datura stramonium</name>
    <name type="common">Jimsonweed</name>
    <name type="synonym">Common thornapple</name>
    <dbReference type="NCBI Taxonomy" id="4076"/>
    <lineage>
        <taxon>Eukaryota</taxon>
        <taxon>Viridiplantae</taxon>
        <taxon>Streptophyta</taxon>
        <taxon>Embryophyta</taxon>
        <taxon>Tracheophyta</taxon>
        <taxon>Spermatophyta</taxon>
        <taxon>Magnoliopsida</taxon>
        <taxon>eudicotyledons</taxon>
        <taxon>Gunneridae</taxon>
        <taxon>Pentapetalae</taxon>
        <taxon>asterids</taxon>
        <taxon>lamiids</taxon>
        <taxon>Solanales</taxon>
        <taxon>Solanaceae</taxon>
        <taxon>Solanoideae</taxon>
        <taxon>Datureae</taxon>
        <taxon>Datura</taxon>
    </lineage>
</organism>
<reference evidence="2 3" key="1">
    <citation type="journal article" date="2021" name="BMC Genomics">
        <title>Datura genome reveals duplications of psychoactive alkaloid biosynthetic genes and high mutation rate following tissue culture.</title>
        <authorList>
            <person name="Rajewski A."/>
            <person name="Carter-House D."/>
            <person name="Stajich J."/>
            <person name="Litt A."/>
        </authorList>
    </citation>
    <scope>NUCLEOTIDE SEQUENCE [LARGE SCALE GENOMIC DNA]</scope>
    <source>
        <strain evidence="2">AR-01</strain>
    </source>
</reference>
<feature type="region of interest" description="Disordered" evidence="1">
    <location>
        <begin position="1"/>
        <end position="21"/>
    </location>
</feature>
<evidence type="ECO:0000256" key="1">
    <source>
        <dbReference type="SAM" id="MobiDB-lite"/>
    </source>
</evidence>
<feature type="region of interest" description="Disordered" evidence="1">
    <location>
        <begin position="136"/>
        <end position="175"/>
    </location>
</feature>
<dbReference type="Proteomes" id="UP000823775">
    <property type="component" value="Unassembled WGS sequence"/>
</dbReference>
<proteinExistence type="predicted"/>
<evidence type="ECO:0000313" key="3">
    <source>
        <dbReference type="Proteomes" id="UP000823775"/>
    </source>
</evidence>
<protein>
    <submittedName>
        <fullName evidence="2">Uncharacterized protein</fullName>
    </submittedName>
</protein>
<comment type="caution">
    <text evidence="2">The sequence shown here is derived from an EMBL/GenBank/DDBJ whole genome shotgun (WGS) entry which is preliminary data.</text>
</comment>
<gene>
    <name evidence="2" type="ORF">HAX54_024193</name>
</gene>
<evidence type="ECO:0000313" key="2">
    <source>
        <dbReference type="EMBL" id="MCD9639577.1"/>
    </source>
</evidence>
<keyword evidence="3" id="KW-1185">Reference proteome</keyword>
<dbReference type="EMBL" id="JACEIK010002945">
    <property type="protein sequence ID" value="MCD9639577.1"/>
    <property type="molecule type" value="Genomic_DNA"/>
</dbReference>
<feature type="compositionally biased region" description="Polar residues" evidence="1">
    <location>
        <begin position="158"/>
        <end position="175"/>
    </location>
</feature>
<name>A0ABS8UZP5_DATST</name>
<accession>A0ABS8UZP5</accession>
<sequence>MDKQNSCGKKSRAGEGAPADLNVRGLYQFEQQPLAHPYKQESHHFYQKNTINLRSNSEQPGVITGDGGATVQDQEILKCVGNSMGNQYQNLEIHEALSNLGLVESNLGVRNLSNWPETNFEESPSDNTLKDSTLASRVTSPKQLPVAGAPVAGKDGNQCGSMENISRNLQNQKIP</sequence>